<sequence length="160" mass="17613">MGGKVYVMPLDLGAKGSCQIGGNVSTNAGGLRLIRYGSLHGSCKKYEPRLSITITDDNDQLRQYIWRHHNLSTHIILPSSLAFSMRDGSPAVVASLEDDNTWLVVARLVKEAALLLQAVKIVDCIRIMYQLLQKKENKPKLLSFGAEGRKKNGPQVPPSD</sequence>
<dbReference type="Proteomes" id="UP001632038">
    <property type="component" value="Unassembled WGS sequence"/>
</dbReference>
<evidence type="ECO:0000256" key="2">
    <source>
        <dbReference type="ARBA" id="ARBA00023002"/>
    </source>
</evidence>
<comment type="cofactor">
    <cofactor evidence="1">
        <name>FAD</name>
        <dbReference type="ChEBI" id="CHEBI:57692"/>
    </cofactor>
</comment>
<protein>
    <submittedName>
        <fullName evidence="3">D-2-hydroxyglutarate dehydrogenase, mitochondrial</fullName>
        <ecNumber evidence="3">1.1.99.39</ecNumber>
    </submittedName>
</protein>
<dbReference type="PANTHER" id="PTHR43716">
    <property type="entry name" value="D-2-HYDROXYGLUTARATE DEHYDROGENASE, MITOCHONDRIAL"/>
    <property type="match status" value="1"/>
</dbReference>
<keyword evidence="4" id="KW-1185">Reference proteome</keyword>
<dbReference type="EC" id="1.1.99.39" evidence="3"/>
<name>A0ABD3DW65_9LAMI</name>
<evidence type="ECO:0000313" key="4">
    <source>
        <dbReference type="Proteomes" id="UP001632038"/>
    </source>
</evidence>
<dbReference type="Gene3D" id="3.30.465.10">
    <property type="match status" value="1"/>
</dbReference>
<dbReference type="InterPro" id="IPR051264">
    <property type="entry name" value="FAD-oxidored/transferase_4"/>
</dbReference>
<dbReference type="AlphaFoldDB" id="A0ABD3DW65"/>
<evidence type="ECO:0000256" key="1">
    <source>
        <dbReference type="ARBA" id="ARBA00001974"/>
    </source>
</evidence>
<organism evidence="3 4">
    <name type="scientific">Castilleja foliolosa</name>
    <dbReference type="NCBI Taxonomy" id="1961234"/>
    <lineage>
        <taxon>Eukaryota</taxon>
        <taxon>Viridiplantae</taxon>
        <taxon>Streptophyta</taxon>
        <taxon>Embryophyta</taxon>
        <taxon>Tracheophyta</taxon>
        <taxon>Spermatophyta</taxon>
        <taxon>Magnoliopsida</taxon>
        <taxon>eudicotyledons</taxon>
        <taxon>Gunneridae</taxon>
        <taxon>Pentapetalae</taxon>
        <taxon>asterids</taxon>
        <taxon>lamiids</taxon>
        <taxon>Lamiales</taxon>
        <taxon>Orobanchaceae</taxon>
        <taxon>Pedicularideae</taxon>
        <taxon>Castillejinae</taxon>
        <taxon>Castilleja</taxon>
    </lineage>
</organism>
<dbReference type="EMBL" id="JAVIJP010000013">
    <property type="protein sequence ID" value="KAL3646508.1"/>
    <property type="molecule type" value="Genomic_DNA"/>
</dbReference>
<proteinExistence type="predicted"/>
<comment type="caution">
    <text evidence="3">The sequence shown here is derived from an EMBL/GenBank/DDBJ whole genome shotgun (WGS) entry which is preliminary data.</text>
</comment>
<evidence type="ECO:0000313" key="3">
    <source>
        <dbReference type="EMBL" id="KAL3646508.1"/>
    </source>
</evidence>
<keyword evidence="2 3" id="KW-0560">Oxidoreductase</keyword>
<dbReference type="InterPro" id="IPR036318">
    <property type="entry name" value="FAD-bd_PCMH-like_sf"/>
</dbReference>
<dbReference type="GO" id="GO:0051990">
    <property type="term" value="F:(R)-2-hydroxyglutarate dehydrogenase activity"/>
    <property type="evidence" value="ECO:0007669"/>
    <property type="project" value="UniProtKB-EC"/>
</dbReference>
<gene>
    <name evidence="3" type="primary">D2HGDH_1</name>
    <name evidence="3" type="ORF">CASFOL_011688</name>
</gene>
<dbReference type="SUPFAM" id="SSF56176">
    <property type="entry name" value="FAD-binding/transporter-associated domain-like"/>
    <property type="match status" value="1"/>
</dbReference>
<reference evidence="4" key="1">
    <citation type="journal article" date="2024" name="IScience">
        <title>Strigolactones Initiate the Formation of Haustorium-like Structures in Castilleja.</title>
        <authorList>
            <person name="Buerger M."/>
            <person name="Peterson D."/>
            <person name="Chory J."/>
        </authorList>
    </citation>
    <scope>NUCLEOTIDE SEQUENCE [LARGE SCALE GENOMIC DNA]</scope>
</reference>
<accession>A0ABD3DW65</accession>
<dbReference type="InterPro" id="IPR016169">
    <property type="entry name" value="FAD-bd_PCMH_sub2"/>
</dbReference>
<dbReference type="PANTHER" id="PTHR43716:SF1">
    <property type="entry name" value="D-2-HYDROXYGLUTARATE DEHYDROGENASE, MITOCHONDRIAL"/>
    <property type="match status" value="1"/>
</dbReference>